<evidence type="ECO:0000256" key="14">
    <source>
        <dbReference type="SAM" id="MobiDB-lite"/>
    </source>
</evidence>
<dbReference type="Pfam" id="PF22785">
    <property type="entry name" value="Tc-R-P"/>
    <property type="match status" value="1"/>
</dbReference>
<feature type="region of interest" description="Disordered" evidence="14">
    <location>
        <begin position="1"/>
        <end position="24"/>
    </location>
</feature>
<keyword evidence="11" id="KW-0539">Nucleus</keyword>
<dbReference type="PROSITE" id="PS50056">
    <property type="entry name" value="TYR_PHOSPHATASE_2"/>
    <property type="match status" value="1"/>
</dbReference>
<dbReference type="InterPro" id="IPR029260">
    <property type="entry name" value="DSPn"/>
</dbReference>
<gene>
    <name evidence="17" type="ORF">P43SY_010004</name>
</gene>
<keyword evidence="12" id="KW-0469">Meiosis</keyword>
<dbReference type="InterPro" id="IPR029021">
    <property type="entry name" value="Prot-tyrosine_phosphatase-like"/>
</dbReference>
<evidence type="ECO:0000256" key="6">
    <source>
        <dbReference type="ARBA" id="ARBA00022553"/>
    </source>
</evidence>
<dbReference type="InterPro" id="IPR000387">
    <property type="entry name" value="Tyr_Pase_dom"/>
</dbReference>
<dbReference type="GO" id="GO:0031981">
    <property type="term" value="C:nuclear lumen"/>
    <property type="evidence" value="ECO:0007669"/>
    <property type="project" value="UniProtKB-ARBA"/>
</dbReference>
<comment type="subcellular location">
    <subcellularLocation>
        <location evidence="2">Cytoplasm</location>
    </subcellularLocation>
    <subcellularLocation>
        <location evidence="1">Nucleus</location>
    </subcellularLocation>
</comment>
<evidence type="ECO:0000256" key="2">
    <source>
        <dbReference type="ARBA" id="ARBA00004496"/>
    </source>
</evidence>
<keyword evidence="18" id="KW-1185">Reference proteome</keyword>
<evidence type="ECO:0000256" key="1">
    <source>
        <dbReference type="ARBA" id="ARBA00004123"/>
    </source>
</evidence>
<dbReference type="PROSITE" id="PS00383">
    <property type="entry name" value="TYR_PHOSPHATASE_1"/>
    <property type="match status" value="1"/>
</dbReference>
<dbReference type="GO" id="GO:0032954">
    <property type="term" value="P:regulation of cytokinetic process"/>
    <property type="evidence" value="ECO:0007669"/>
    <property type="project" value="UniProtKB-ARBA"/>
</dbReference>
<dbReference type="CDD" id="cd17657">
    <property type="entry name" value="CDC14_N"/>
    <property type="match status" value="1"/>
</dbReference>
<keyword evidence="6" id="KW-0597">Phosphoprotein</keyword>
<dbReference type="GO" id="GO:0005737">
    <property type="term" value="C:cytoplasm"/>
    <property type="evidence" value="ECO:0007669"/>
    <property type="project" value="UniProtKB-SubCell"/>
</dbReference>
<keyword evidence="9" id="KW-0378">Hydrolase</keyword>
<keyword evidence="5" id="KW-0963">Cytoplasm</keyword>
<evidence type="ECO:0000256" key="8">
    <source>
        <dbReference type="ARBA" id="ARBA00022776"/>
    </source>
</evidence>
<protein>
    <recommendedName>
        <fullName evidence="4">protein-tyrosine-phosphatase</fullName>
        <ecNumber evidence="4">3.1.3.48</ecNumber>
    </recommendedName>
</protein>
<dbReference type="GO" id="GO:0005856">
    <property type="term" value="C:cytoskeleton"/>
    <property type="evidence" value="ECO:0007669"/>
    <property type="project" value="UniProtKB-ARBA"/>
</dbReference>
<evidence type="ECO:0000259" key="15">
    <source>
        <dbReference type="PROSITE" id="PS50054"/>
    </source>
</evidence>
<dbReference type="PANTHER" id="PTHR23339">
    <property type="entry name" value="TYROSINE SPECIFIC PROTEIN PHOSPHATASE AND DUAL SPECIFICITY PROTEIN PHOSPHATASE"/>
    <property type="match status" value="1"/>
</dbReference>
<keyword evidence="10" id="KW-0904">Protein phosphatase</keyword>
<dbReference type="CDD" id="cd14499">
    <property type="entry name" value="CDC14_C"/>
    <property type="match status" value="1"/>
</dbReference>
<dbReference type="GO" id="GO:0051321">
    <property type="term" value="P:meiotic cell cycle"/>
    <property type="evidence" value="ECO:0007669"/>
    <property type="project" value="UniProtKB-KW"/>
</dbReference>
<feature type="domain" description="Tyrosine specific protein phosphatases" evidence="16">
    <location>
        <begin position="275"/>
        <end position="337"/>
    </location>
</feature>
<dbReference type="Gene3D" id="3.90.190.10">
    <property type="entry name" value="Protein tyrosine phosphatase superfamily"/>
    <property type="match status" value="2"/>
</dbReference>
<proteinExistence type="inferred from homology"/>
<dbReference type="AlphaFoldDB" id="A0AAD5Q3E0"/>
<keyword evidence="7" id="KW-0132">Cell division</keyword>
<dbReference type="GO" id="GO:0004725">
    <property type="term" value="F:protein tyrosine phosphatase activity"/>
    <property type="evidence" value="ECO:0007669"/>
    <property type="project" value="UniProtKB-EC"/>
</dbReference>
<evidence type="ECO:0000256" key="10">
    <source>
        <dbReference type="ARBA" id="ARBA00022912"/>
    </source>
</evidence>
<dbReference type="FunFam" id="3.90.190.10:FF:000038">
    <property type="entry name" value="Tyrosine-protein phosphatase CDC14"/>
    <property type="match status" value="1"/>
</dbReference>
<dbReference type="EC" id="3.1.3.48" evidence="4"/>
<sequence>MFTRVLATSTPRSRPPVSPSASSRTHPLIEFMSDEVYYTTRSTPPPAQDRVVFYSIDDKLTYHNFFLDFGPHNLGCTFQFCLVMNKMLASARLERKQIHFYSAPDPQLRANAVCLLTCWGVLFQGMTPDKAFAPFAQLHFPSFHDASPTTSSFRLSILDCLNGLNRAVVRRFLEPTRFNLQEYHHYEQVEHGDLTWVSPKFVAFAGPQNEYALSPDGYVTLTPEHYLPYFKKRNVTLVVRLNENLYDARRFTQAGIAHLDLFYPDGANPSPALLDEFLRACEATPGAVAVHCKAGLGRTGTCIAAYLMKHDGFAAKEAIGWLRLCRPGSVIGPQQEYLESIQQRMWKLKDQERAVTEKASSGFIVSRTINIFGIKRPIELSKTESPRSVLKEHETSSKVDEVSQGDRLVRLKQKYQHRYVR</sequence>
<evidence type="ECO:0000256" key="3">
    <source>
        <dbReference type="ARBA" id="ARBA00007315"/>
    </source>
</evidence>
<feature type="domain" description="Tyrosine-protein phosphatase" evidence="15">
    <location>
        <begin position="192"/>
        <end position="350"/>
    </location>
</feature>
<dbReference type="GO" id="GO:0051301">
    <property type="term" value="P:cell division"/>
    <property type="evidence" value="ECO:0007669"/>
    <property type="project" value="UniProtKB-KW"/>
</dbReference>
<evidence type="ECO:0000256" key="4">
    <source>
        <dbReference type="ARBA" id="ARBA00013064"/>
    </source>
</evidence>
<dbReference type="GO" id="GO:0033554">
    <property type="term" value="P:cellular response to stress"/>
    <property type="evidence" value="ECO:0007669"/>
    <property type="project" value="UniProtKB-ARBA"/>
</dbReference>
<dbReference type="SUPFAM" id="SSF52799">
    <property type="entry name" value="(Phosphotyrosine protein) phosphatases II"/>
    <property type="match status" value="2"/>
</dbReference>
<name>A0AAD5Q3E0_PYTIN</name>
<evidence type="ECO:0000313" key="18">
    <source>
        <dbReference type="Proteomes" id="UP001209570"/>
    </source>
</evidence>
<dbReference type="Pfam" id="PF14671">
    <property type="entry name" value="DSPn"/>
    <property type="match status" value="1"/>
</dbReference>
<dbReference type="SMART" id="SM00195">
    <property type="entry name" value="DSPc"/>
    <property type="match status" value="1"/>
</dbReference>
<evidence type="ECO:0000256" key="11">
    <source>
        <dbReference type="ARBA" id="ARBA00023242"/>
    </source>
</evidence>
<organism evidence="17 18">
    <name type="scientific">Pythium insidiosum</name>
    <name type="common">Pythiosis disease agent</name>
    <dbReference type="NCBI Taxonomy" id="114742"/>
    <lineage>
        <taxon>Eukaryota</taxon>
        <taxon>Sar</taxon>
        <taxon>Stramenopiles</taxon>
        <taxon>Oomycota</taxon>
        <taxon>Peronosporomycetes</taxon>
        <taxon>Pythiales</taxon>
        <taxon>Pythiaceae</taxon>
        <taxon>Pythium</taxon>
    </lineage>
</organism>
<dbReference type="EMBL" id="JAKCXM010000433">
    <property type="protein sequence ID" value="KAJ0394118.1"/>
    <property type="molecule type" value="Genomic_DNA"/>
</dbReference>
<dbReference type="InterPro" id="IPR020422">
    <property type="entry name" value="TYR_PHOSPHATASE_DUAL_dom"/>
</dbReference>
<dbReference type="GO" id="GO:0007096">
    <property type="term" value="P:regulation of exit from mitosis"/>
    <property type="evidence" value="ECO:0007669"/>
    <property type="project" value="UniProtKB-ARBA"/>
</dbReference>
<evidence type="ECO:0000256" key="7">
    <source>
        <dbReference type="ARBA" id="ARBA00022618"/>
    </source>
</evidence>
<evidence type="ECO:0000256" key="13">
    <source>
        <dbReference type="ARBA" id="ARBA00023306"/>
    </source>
</evidence>
<comment type="caution">
    <text evidence="17">The sequence shown here is derived from an EMBL/GenBank/DDBJ whole genome shotgun (WGS) entry which is preliminary data.</text>
</comment>
<dbReference type="PROSITE" id="PS50054">
    <property type="entry name" value="TYR_PHOSPHATASE_DUAL"/>
    <property type="match status" value="1"/>
</dbReference>
<comment type="similarity">
    <text evidence="3">Belongs to the protein-tyrosine phosphatase family. Non-receptor class CDC14 subfamily.</text>
</comment>
<dbReference type="Proteomes" id="UP001209570">
    <property type="component" value="Unassembled WGS sequence"/>
</dbReference>
<evidence type="ECO:0000256" key="9">
    <source>
        <dbReference type="ARBA" id="ARBA00022801"/>
    </source>
</evidence>
<accession>A0AAD5Q3E0</accession>
<reference evidence="17" key="1">
    <citation type="submission" date="2021-12" db="EMBL/GenBank/DDBJ databases">
        <title>Prjna785345.</title>
        <authorList>
            <person name="Rujirawat T."/>
            <person name="Krajaejun T."/>
        </authorList>
    </citation>
    <scope>NUCLEOTIDE SEQUENCE</scope>
    <source>
        <strain evidence="17">Pi057C3</strain>
    </source>
</reference>
<evidence type="ECO:0000313" key="17">
    <source>
        <dbReference type="EMBL" id="KAJ0394118.1"/>
    </source>
</evidence>
<dbReference type="InterPro" id="IPR016130">
    <property type="entry name" value="Tyr_Pase_AS"/>
</dbReference>
<evidence type="ECO:0000256" key="12">
    <source>
        <dbReference type="ARBA" id="ARBA00023254"/>
    </source>
</evidence>
<evidence type="ECO:0000259" key="16">
    <source>
        <dbReference type="PROSITE" id="PS50056"/>
    </source>
</evidence>
<keyword evidence="8" id="KW-0498">Mitosis</keyword>
<keyword evidence="13" id="KW-0131">Cell cycle</keyword>
<dbReference type="GO" id="GO:0000278">
    <property type="term" value="P:mitotic cell cycle"/>
    <property type="evidence" value="ECO:0007669"/>
    <property type="project" value="UniProtKB-ARBA"/>
</dbReference>
<dbReference type="InterPro" id="IPR050561">
    <property type="entry name" value="PTP"/>
</dbReference>
<dbReference type="InterPro" id="IPR044506">
    <property type="entry name" value="CDC14_C"/>
</dbReference>
<evidence type="ECO:0000256" key="5">
    <source>
        <dbReference type="ARBA" id="ARBA00022490"/>
    </source>
</evidence>